<dbReference type="EC" id="1.2.1.84" evidence="1"/>
<comment type="similarity">
    <text evidence="1">Belongs to the fatty acyl-CoA reductase family.</text>
</comment>
<dbReference type="Gene3D" id="3.40.50.720">
    <property type="entry name" value="NAD(P)-binding Rossmann-like Domain"/>
    <property type="match status" value="2"/>
</dbReference>
<evidence type="ECO:0000259" key="2">
    <source>
        <dbReference type="Pfam" id="PF07993"/>
    </source>
</evidence>
<dbReference type="OrthoDB" id="429813at2759"/>
<proteinExistence type="inferred from homology"/>
<dbReference type="GO" id="GO:0005777">
    <property type="term" value="C:peroxisome"/>
    <property type="evidence" value="ECO:0007669"/>
    <property type="project" value="TreeGrafter"/>
</dbReference>
<reference evidence="3 4" key="1">
    <citation type="submission" date="2019-08" db="EMBL/GenBank/DDBJ databases">
        <authorList>
            <person name="Alioto T."/>
            <person name="Alioto T."/>
            <person name="Gomez Garrido J."/>
        </authorList>
    </citation>
    <scope>NUCLEOTIDE SEQUENCE [LARGE SCALE GENOMIC DNA]</scope>
</reference>
<evidence type="ECO:0000313" key="4">
    <source>
        <dbReference type="Proteomes" id="UP000325440"/>
    </source>
</evidence>
<dbReference type="GO" id="GO:0080019">
    <property type="term" value="F:alcohol-forming very long-chain fatty acyl-CoA reductase activity"/>
    <property type="evidence" value="ECO:0007669"/>
    <property type="project" value="InterPro"/>
</dbReference>
<dbReference type="InterPro" id="IPR036291">
    <property type="entry name" value="NAD(P)-bd_dom_sf"/>
</dbReference>
<protein>
    <recommendedName>
        <fullName evidence="1">Fatty acyl-CoA reductase</fullName>
        <ecNumber evidence="1">1.2.1.84</ecNumber>
    </recommendedName>
</protein>
<comment type="catalytic activity">
    <reaction evidence="1">
        <text>a long-chain fatty acyl-CoA + 2 NADPH + 2 H(+) = a long-chain primary fatty alcohol + 2 NADP(+) + CoA</text>
        <dbReference type="Rhea" id="RHEA:52716"/>
        <dbReference type="ChEBI" id="CHEBI:15378"/>
        <dbReference type="ChEBI" id="CHEBI:57287"/>
        <dbReference type="ChEBI" id="CHEBI:57783"/>
        <dbReference type="ChEBI" id="CHEBI:58349"/>
        <dbReference type="ChEBI" id="CHEBI:77396"/>
        <dbReference type="ChEBI" id="CHEBI:83139"/>
        <dbReference type="EC" id="1.2.1.84"/>
    </reaction>
</comment>
<dbReference type="GO" id="GO:0035336">
    <property type="term" value="P:long-chain fatty-acyl-CoA metabolic process"/>
    <property type="evidence" value="ECO:0007669"/>
    <property type="project" value="TreeGrafter"/>
</dbReference>
<dbReference type="SUPFAM" id="SSF51735">
    <property type="entry name" value="NAD(P)-binding Rossmann-fold domains"/>
    <property type="match status" value="2"/>
</dbReference>
<keyword evidence="1" id="KW-0521">NADP</keyword>
<dbReference type="InterPro" id="IPR026055">
    <property type="entry name" value="FAR"/>
</dbReference>
<accession>A0A5E4NKL7</accession>
<comment type="function">
    <text evidence="1">Catalyzes the reduction of fatty acyl-CoA to fatty alcohols.</text>
</comment>
<dbReference type="GO" id="GO:0102965">
    <property type="term" value="F:alcohol-forming long-chain fatty acyl-CoA reductase activity"/>
    <property type="evidence" value="ECO:0007669"/>
    <property type="project" value="UniProtKB-EC"/>
</dbReference>
<dbReference type="Proteomes" id="UP000325440">
    <property type="component" value="Unassembled WGS sequence"/>
</dbReference>
<dbReference type="InterPro" id="IPR013120">
    <property type="entry name" value="FAR_NAD-bd"/>
</dbReference>
<dbReference type="PANTHER" id="PTHR11011:SF60">
    <property type="entry name" value="FATTY ACYL-COA REDUCTASE-RELATED"/>
    <property type="match status" value="1"/>
</dbReference>
<dbReference type="AlphaFoldDB" id="A0A5E4NKL7"/>
<dbReference type="Pfam" id="PF07993">
    <property type="entry name" value="NAD_binding_4"/>
    <property type="match status" value="2"/>
</dbReference>
<sequence>MFSDTLFKRLAEDQPNFTEKVVVIVGDCYDPNLGLSAEDEELLVANIHVVIHCAATITFNGPLKRACFINVRSTRDLLLMAQRMPNLKSFVYVSTAFSNPNESLIKEIIYNCHIKAETLIDIVENLPESIVTSITPQIIGKWPNTYTLSKAVAENLIKDYGKNMPISISRPCVDVVIHCAATISFNGPLKRACFINVRSTRDLLLMAQRMPNLKSFVYVSTAFSNPNESLIKEIIYNCHIKAETLIDIVENLPESIVTSITPQIIGKWPNTYTLSKAVAENLIKDYGKNMPISISRPCVGNNIDIIDV</sequence>
<keyword evidence="1" id="KW-0444">Lipid biosynthesis</keyword>
<feature type="domain" description="Thioester reductase (TE)" evidence="2">
    <location>
        <begin position="4"/>
        <end position="171"/>
    </location>
</feature>
<keyword evidence="4" id="KW-1185">Reference proteome</keyword>
<name>A0A5E4NKL7_9HEMI</name>
<feature type="domain" description="Thioester reductase (TE)" evidence="2">
    <location>
        <begin position="173"/>
        <end position="297"/>
    </location>
</feature>
<keyword evidence="1" id="KW-0443">Lipid metabolism</keyword>
<evidence type="ECO:0000256" key="1">
    <source>
        <dbReference type="RuleBase" id="RU363097"/>
    </source>
</evidence>
<evidence type="ECO:0000313" key="3">
    <source>
        <dbReference type="EMBL" id="VVC42934.1"/>
    </source>
</evidence>
<keyword evidence="1" id="KW-0560">Oxidoreductase</keyword>
<dbReference type="PANTHER" id="PTHR11011">
    <property type="entry name" value="MALE STERILITY PROTEIN 2-RELATED"/>
    <property type="match status" value="1"/>
</dbReference>
<organism evidence="3 4">
    <name type="scientific">Cinara cedri</name>
    <dbReference type="NCBI Taxonomy" id="506608"/>
    <lineage>
        <taxon>Eukaryota</taxon>
        <taxon>Metazoa</taxon>
        <taxon>Ecdysozoa</taxon>
        <taxon>Arthropoda</taxon>
        <taxon>Hexapoda</taxon>
        <taxon>Insecta</taxon>
        <taxon>Pterygota</taxon>
        <taxon>Neoptera</taxon>
        <taxon>Paraneoptera</taxon>
        <taxon>Hemiptera</taxon>
        <taxon>Sternorrhyncha</taxon>
        <taxon>Aphidomorpha</taxon>
        <taxon>Aphidoidea</taxon>
        <taxon>Aphididae</taxon>
        <taxon>Lachninae</taxon>
        <taxon>Cinara</taxon>
    </lineage>
</organism>
<dbReference type="EMBL" id="CABPRJ010002066">
    <property type="protein sequence ID" value="VVC42934.1"/>
    <property type="molecule type" value="Genomic_DNA"/>
</dbReference>
<gene>
    <name evidence="3" type="ORF">CINCED_3A011964</name>
</gene>